<dbReference type="eggNOG" id="KOG3687">
    <property type="taxonomic scope" value="Eukaryota"/>
</dbReference>
<dbReference type="SUPFAM" id="SSF111347">
    <property type="entry name" value="Rap/Ran-GAP"/>
    <property type="match status" value="1"/>
</dbReference>
<accession>G8YCS4</accession>
<dbReference type="HOGENOM" id="CLU_003828_0_0_1"/>
<dbReference type="GO" id="GO:0005096">
    <property type="term" value="F:GTPase activator activity"/>
    <property type="evidence" value="ECO:0007669"/>
    <property type="project" value="UniProtKB-KW"/>
</dbReference>
<proteinExistence type="predicted"/>
<dbReference type="InterPro" id="IPR024584">
    <property type="entry name" value="Tuberin_N"/>
</dbReference>
<keyword evidence="1" id="KW-0343">GTPase activation</keyword>
<protein>
    <submittedName>
        <fullName evidence="4">Piso0_002499 protein</fullName>
    </submittedName>
</protein>
<dbReference type="GO" id="GO:0005634">
    <property type="term" value="C:nucleus"/>
    <property type="evidence" value="ECO:0007669"/>
    <property type="project" value="InterPro"/>
</dbReference>
<sequence length="1515" mass="171339">MSSSHPFVSGSTGLGDVFKSLTKSWKSSLTKKPSAQGASSSMGGNVTQKQLCDQLKNGELSERASAAAHLAETLKKYSVPSSMEIWLLARDLVNKNRQTYIRRNGLELLIECIISDRSSSVGNMLLYFNDIVSFCDISDNSIDSAFDLFLTALIKLTDDAREISNLIIYDKEWNLMKFLDSCLSSMQSILSSSSRASTSEKDRVLKFDMDLIQFLIKCVISNQHSFKGPLIDSMIQTLISMCTDVSDADLLSLCLKFLHAVIRSGILNAKSLDSVLRFLCLKYDASENDNVFIWESIIHISREFGAQIAIIQLCDILKSAAESSINSATNLKNRYENKRGNGPSENELRLSCNIIRILHELNYNLAQDESYIIDFSYFTILAACNVVLMLKNPKLTFTFLQSFNRMIAQDYMSISSSLPFETLMPFRLWYSNNLSIFNVLSIVLLNSPECYQEWSGLCDKLQVLFKTHELIAPQDKLVDTFLKNHEYISEECCLFVLAYFAEEKSCTIMNSFWKENCGKLLNCFYYSDRDSANSKYLYHSSSRVKNETLNVLFEAFSISILIQDEQAVQYDILLEIFRRSAKSTDSENLAYLGGVFLEKCLVSLPYTFCKDVCDIFQSTLMVRQNTERLKSIVSISSFASSIHSANSSIISSGSFLNAISETLCKVFIQCSINSSKKSARIYNLLINLFQHAIDTENADVLLAIAKCLIRIRVNSDHYIFFTSPADMTGLSAALYRNVHEYNFDDTKSYKWVYPEEYSHLPPQILNVPSKELKLYNVKSTKLDIEEDNIDITYWFNFILHIFDKFVDWEVYSYLWTHFCPQLSNIKLFSNCLELTQALRKITCDQLMLNLPAKLSLPPEVTKADLQVVFVRTLSSLLPYNKNANKLEQDDIIKALVYGLSSWEKTAIPCINILTVCCYEIPQSIKKYLSVILTKLQTRVTSAIATSFTLEFLLSLTEIPVLTTNFTADEFKTVFAVAFKYIQYASDIRNRRQTSRNAGSIQMHGVDAAIEETPTTQMTEITPILAEYISSLSYKVIVSWYLKISVKERKNFSSFIIRNLILSNKNSNQLDEQTLAFIDLITRFTYSNNALKFKHPNSIQKHIEAGSNGIRMEAASSVSNWILGHSVLSIDTYENSPSAFLTFRRPTDTYVLQVEFDDYKNVDLPNGSGSYHTVDSQSVLDANHIILQLFDHLDLSGREKPMPLFSDAVTMRAISSLDRIPVVEFHKIGIIYIGPGQVEESEILSNRAGSPEYHRFINAVGQPVRLSRCKDIYTGGLDTEGGIDGQYTLVWCDEIMQVVFHTATMMSLDDMHQPELKKRHIGNNHVNIYFDESGFDFNFNVIKSQFNFINIVIMPHTQPSAHYLGNSESGYLGPGKDNFYKVRAYRRLGVPGVFAASHFKILSEESVASFVRNLAITADSFASVWHASSSTAARSNWALRARSICDLREKTLAMHSASKTDYNRHTASSNTPTSPSTTINTTQSFLEQLSLDSPTSSPQSTHSNHSNPSDISRYLR</sequence>
<evidence type="ECO:0000313" key="4">
    <source>
        <dbReference type="EMBL" id="CCE82755.1"/>
    </source>
</evidence>
<dbReference type="InterPro" id="IPR027107">
    <property type="entry name" value="Tuberin/Ral-act_asu"/>
</dbReference>
<dbReference type="InterPro" id="IPR000331">
    <property type="entry name" value="Rap/Ran_GAP_dom"/>
</dbReference>
<dbReference type="GO" id="GO:0033596">
    <property type="term" value="C:TSC1-TSC2 complex"/>
    <property type="evidence" value="ECO:0007669"/>
    <property type="project" value="TreeGrafter"/>
</dbReference>
<keyword evidence="5" id="KW-1185">Reference proteome</keyword>
<feature type="compositionally biased region" description="Low complexity" evidence="2">
    <location>
        <begin position="1465"/>
        <end position="1483"/>
    </location>
</feature>
<dbReference type="STRING" id="559304.G8YCS4"/>
<evidence type="ECO:0000313" key="5">
    <source>
        <dbReference type="Proteomes" id="UP000005222"/>
    </source>
</evidence>
<dbReference type="PANTHER" id="PTHR10063">
    <property type="entry name" value="TUBERIN"/>
    <property type="match status" value="1"/>
</dbReference>
<dbReference type="Pfam" id="PF03542">
    <property type="entry name" value="Tuberin"/>
    <property type="match status" value="1"/>
</dbReference>
<dbReference type="GO" id="GO:0032007">
    <property type="term" value="P:negative regulation of TOR signaling"/>
    <property type="evidence" value="ECO:0007669"/>
    <property type="project" value="TreeGrafter"/>
</dbReference>
<dbReference type="PROSITE" id="PS50085">
    <property type="entry name" value="RAPGAP"/>
    <property type="match status" value="1"/>
</dbReference>
<feature type="region of interest" description="Disordered" evidence="2">
    <location>
        <begin position="1456"/>
        <end position="1515"/>
    </location>
</feature>
<dbReference type="Pfam" id="PF02145">
    <property type="entry name" value="Rap_GAP"/>
    <property type="match status" value="1"/>
</dbReference>
<dbReference type="GO" id="GO:0051056">
    <property type="term" value="P:regulation of small GTPase mediated signal transduction"/>
    <property type="evidence" value="ECO:0007669"/>
    <property type="project" value="InterPro"/>
</dbReference>
<organism evidence="4 5">
    <name type="scientific">Pichia sorbitophila (strain ATCC MYA-4447 / BCRC 22081 / CBS 7064 / NBRC 10061 / NRRL Y-12695)</name>
    <name type="common">Hybrid yeast</name>
    <dbReference type="NCBI Taxonomy" id="559304"/>
    <lineage>
        <taxon>Eukaryota</taxon>
        <taxon>Fungi</taxon>
        <taxon>Dikarya</taxon>
        <taxon>Ascomycota</taxon>
        <taxon>Saccharomycotina</taxon>
        <taxon>Pichiomycetes</taxon>
        <taxon>Debaryomycetaceae</taxon>
        <taxon>Millerozyma</taxon>
    </lineage>
</organism>
<evidence type="ECO:0000259" key="3">
    <source>
        <dbReference type="PROSITE" id="PS50085"/>
    </source>
</evidence>
<dbReference type="Pfam" id="PF11864">
    <property type="entry name" value="DUF3384"/>
    <property type="match status" value="1"/>
</dbReference>
<dbReference type="PANTHER" id="PTHR10063:SF0">
    <property type="entry name" value="TUBERIN"/>
    <property type="match status" value="1"/>
</dbReference>
<dbReference type="Gene3D" id="3.40.50.11210">
    <property type="entry name" value="Rap/Ran-GAP"/>
    <property type="match status" value="1"/>
</dbReference>
<evidence type="ECO:0000256" key="1">
    <source>
        <dbReference type="ARBA" id="ARBA00022468"/>
    </source>
</evidence>
<feature type="domain" description="Rap-GAP" evidence="3">
    <location>
        <begin position="1213"/>
        <end position="1446"/>
    </location>
</feature>
<evidence type="ECO:0000256" key="2">
    <source>
        <dbReference type="SAM" id="MobiDB-lite"/>
    </source>
</evidence>
<dbReference type="InterPro" id="IPR018515">
    <property type="entry name" value="Tuberin-type_domain"/>
</dbReference>
<dbReference type="EMBL" id="FO082050">
    <property type="protein sequence ID" value="CCE82755.1"/>
    <property type="molecule type" value="Genomic_DNA"/>
</dbReference>
<dbReference type="FunFam" id="3.40.50.11210:FF:000007">
    <property type="entry name" value="Tuberous sclerosis 2"/>
    <property type="match status" value="1"/>
</dbReference>
<feature type="compositionally biased region" description="Polar residues" evidence="2">
    <location>
        <begin position="1484"/>
        <end position="1509"/>
    </location>
</feature>
<name>G8YCS4_PICSO</name>
<dbReference type="InterPro" id="IPR035974">
    <property type="entry name" value="Rap/Ran-GAP_sf"/>
</dbReference>
<dbReference type="InParanoid" id="G8YCS4"/>
<dbReference type="OrthoDB" id="19311at2759"/>
<dbReference type="Proteomes" id="UP000005222">
    <property type="component" value="Chromosome J"/>
</dbReference>
<gene>
    <name evidence="4" type="primary">Piso0_002499</name>
    <name evidence="4" type="ORF">GNLVRS01_PISO0J13319g</name>
</gene>
<reference evidence="4 5" key="1">
    <citation type="journal article" date="2012" name="G3 (Bethesda)">
        <title>Pichia sorbitophila, an interspecies yeast hybrid reveals early steps of genome resolution following polyploidization.</title>
        <authorList>
            <person name="Leh Louis V."/>
            <person name="Despons L."/>
            <person name="Friedrich A."/>
            <person name="Martin T."/>
            <person name="Durrens P."/>
            <person name="Casaregola S."/>
            <person name="Neuveglise C."/>
            <person name="Fairhead C."/>
            <person name="Marck C."/>
            <person name="Cruz J.A."/>
            <person name="Straub M.L."/>
            <person name="Kugler V."/>
            <person name="Sacerdot C."/>
            <person name="Uzunov Z."/>
            <person name="Thierry A."/>
            <person name="Weiss S."/>
            <person name="Bleykasten C."/>
            <person name="De Montigny J."/>
            <person name="Jacques N."/>
            <person name="Jung P."/>
            <person name="Lemaire M."/>
            <person name="Mallet S."/>
            <person name="Morel G."/>
            <person name="Richard G.F."/>
            <person name="Sarkar A."/>
            <person name="Savel G."/>
            <person name="Schacherer J."/>
            <person name="Seret M.L."/>
            <person name="Talla E."/>
            <person name="Samson G."/>
            <person name="Jubin C."/>
            <person name="Poulain J."/>
            <person name="Vacherie B."/>
            <person name="Barbe V."/>
            <person name="Pelletier E."/>
            <person name="Sherman D.J."/>
            <person name="Westhof E."/>
            <person name="Weissenbach J."/>
            <person name="Baret P.V."/>
            <person name="Wincker P."/>
            <person name="Gaillardin C."/>
            <person name="Dujon B."/>
            <person name="Souciet J.L."/>
        </authorList>
    </citation>
    <scope>NUCLEOTIDE SEQUENCE [LARGE SCALE GENOMIC DNA]</scope>
    <source>
        <strain evidence="5">ATCC MYA-4447 / BCRC 22081 / CBS 7064 / NBRC 10061 / NRRL Y-12695</strain>
    </source>
</reference>